<gene>
    <name evidence="2" type="ORF">R3P38DRAFT_2508484</name>
</gene>
<protein>
    <submittedName>
        <fullName evidence="2">NB-ARC domain-containing protein</fullName>
    </submittedName>
</protein>
<evidence type="ECO:0000313" key="2">
    <source>
        <dbReference type="EMBL" id="KAK7044337.1"/>
    </source>
</evidence>
<dbReference type="PANTHER" id="PTHR47691">
    <property type="entry name" value="REGULATOR-RELATED"/>
    <property type="match status" value="1"/>
</dbReference>
<dbReference type="Pfam" id="PF20703">
    <property type="entry name" value="nSTAND1"/>
    <property type="match status" value="1"/>
</dbReference>
<dbReference type="InterPro" id="IPR059179">
    <property type="entry name" value="MLKL-like_MCAfunc"/>
</dbReference>
<dbReference type="PANTHER" id="PTHR47691:SF3">
    <property type="entry name" value="HTH-TYPE TRANSCRIPTIONAL REGULATOR RV0890C-RELATED"/>
    <property type="match status" value="1"/>
</dbReference>
<dbReference type="CDD" id="cd21037">
    <property type="entry name" value="MLKL_NTD"/>
    <property type="match status" value="1"/>
</dbReference>
<dbReference type="SUPFAM" id="SSF48452">
    <property type="entry name" value="TPR-like"/>
    <property type="match status" value="1"/>
</dbReference>
<name>A0AAW0D1G9_9AGAR</name>
<reference evidence="2 3" key="1">
    <citation type="journal article" date="2024" name="J Genomics">
        <title>Draft genome sequencing and assembly of Favolaschia claudopus CIRM-BRFM 2984 isolated from oak limbs.</title>
        <authorList>
            <person name="Navarro D."/>
            <person name="Drula E."/>
            <person name="Chaduli D."/>
            <person name="Cazenave R."/>
            <person name="Ahrendt S."/>
            <person name="Wang J."/>
            <person name="Lipzen A."/>
            <person name="Daum C."/>
            <person name="Barry K."/>
            <person name="Grigoriev I.V."/>
            <person name="Favel A."/>
            <person name="Rosso M.N."/>
            <person name="Martin F."/>
        </authorList>
    </citation>
    <scope>NUCLEOTIDE SEQUENCE [LARGE SCALE GENOMIC DNA]</scope>
    <source>
        <strain evidence="2 3">CIRM-BRFM 2984</strain>
    </source>
</reference>
<dbReference type="InterPro" id="IPR036537">
    <property type="entry name" value="Adaptor_Cbl_N_dom_sf"/>
</dbReference>
<dbReference type="Gene3D" id="3.40.50.300">
    <property type="entry name" value="P-loop containing nucleotide triphosphate hydrolases"/>
    <property type="match status" value="1"/>
</dbReference>
<dbReference type="SUPFAM" id="SSF52540">
    <property type="entry name" value="P-loop containing nucleoside triphosphate hydrolases"/>
    <property type="match status" value="1"/>
</dbReference>
<comment type="caution">
    <text evidence="2">The sequence shown here is derived from an EMBL/GenBank/DDBJ whole genome shotgun (WGS) entry which is preliminary data.</text>
</comment>
<evidence type="ECO:0000259" key="1">
    <source>
        <dbReference type="Pfam" id="PF20703"/>
    </source>
</evidence>
<proteinExistence type="predicted"/>
<dbReference type="InterPro" id="IPR049052">
    <property type="entry name" value="nSTAND1"/>
</dbReference>
<dbReference type="CDD" id="cd00009">
    <property type="entry name" value="AAA"/>
    <property type="match status" value="1"/>
</dbReference>
<dbReference type="Proteomes" id="UP001362999">
    <property type="component" value="Unassembled WGS sequence"/>
</dbReference>
<dbReference type="GO" id="GO:0007166">
    <property type="term" value="P:cell surface receptor signaling pathway"/>
    <property type="evidence" value="ECO:0007669"/>
    <property type="project" value="InterPro"/>
</dbReference>
<dbReference type="AlphaFoldDB" id="A0AAW0D1G9"/>
<dbReference type="InterPro" id="IPR027417">
    <property type="entry name" value="P-loop_NTPase"/>
</dbReference>
<dbReference type="EMBL" id="JAWWNJ010000011">
    <property type="protein sequence ID" value="KAK7044337.1"/>
    <property type="molecule type" value="Genomic_DNA"/>
</dbReference>
<sequence length="1042" mass="116013">MPPPPPPSHADNILKFAESAASTLSDISASSSVPFLRTIGAVSLSILSMVQTVKFNHAECLRMVAKVEELLSVILCLCAQQPEHELSHATLNNIGYFADTLNRIHVYVALQQNTSIFKRLFRQTESLRLLAECQAGLTQASELFRIETRLLTIAELMDMYSQAEKRHLELMEIYGPGGQSTDIGSDTTSLIDKSVFEFRNSTTSLIMVPANPKIFHGRDKELTAIVQLLLQDSPRVAILGPGGIGKTSLATAALHHPDISAKYTHRYFVSCESANNHNSLIAHIASHVGVSLNTSKQILGHFSASEPCILLLDNFETAWEPLVSRAQVEELLSLLADIPHLALMVTMRGAERPGSVLWTRPFLPPLHPLTDKAAQLVFLDITDQAPENDVEIFELLKLTDNIPLAITLIAHISVFEGYDTLLSRWRTENTSLLSEGSDKHSNLDLSIRLSLSSPRMLNSPGALQLLSVLSLLPDGILEADLQQIDLPIVELGRSKTTLIRTSLAYLDHDRHLRVLVPIREYIRLHNPPPPPMCRPLRRHFHQLVMLWNDYQHLSTVGIVHRLAANVGNFESVLKHGLRYDEPDLAETLRSAITFDSFCHISRRRPSGILPLLPEYLDKLGDHQLYGAYFSQLVRSWHHGVPFDSESLETTAVHHFRAANDLRGQSVFLSGLAHYFLNHDNNIDDALKYYTKARILAEEGGDTKSQCFALRGAAQSMVQLGQYREAQMISQELRCLAKLHGFFHEEVQAIRVEINCRVSLGDLKPCLSLCAEAQALLTFCGMQDTNLDLVLLGSLGNVHLQKTEFAEAKTLYSRTSSVKQAPLVDAYDRLNLTIIDNETGEATGQVQQQLDGIKAVFESIRHPTGMTFCEVLSASVHIRDGLPDKARLALEKALVETRGNNQEITVLCLTMLGDVSYGLNDTWTTYGWSLVLLGFARKDKSMIAAHHALRCMGDYFVAEGDDDTAQSLFQVALDGFTVMDIHRSRGWCAVRLGDLFHRRGKEEVALELWTIARSCFVRSQQEKDIELVDKRIVGAAKVAQSTK</sequence>
<dbReference type="Gene3D" id="1.25.40.10">
    <property type="entry name" value="Tetratricopeptide repeat domain"/>
    <property type="match status" value="1"/>
</dbReference>
<evidence type="ECO:0000313" key="3">
    <source>
        <dbReference type="Proteomes" id="UP001362999"/>
    </source>
</evidence>
<accession>A0AAW0D1G9</accession>
<organism evidence="2 3">
    <name type="scientific">Favolaschia claudopus</name>
    <dbReference type="NCBI Taxonomy" id="2862362"/>
    <lineage>
        <taxon>Eukaryota</taxon>
        <taxon>Fungi</taxon>
        <taxon>Dikarya</taxon>
        <taxon>Basidiomycota</taxon>
        <taxon>Agaricomycotina</taxon>
        <taxon>Agaricomycetes</taxon>
        <taxon>Agaricomycetidae</taxon>
        <taxon>Agaricales</taxon>
        <taxon>Marasmiineae</taxon>
        <taxon>Mycenaceae</taxon>
        <taxon>Favolaschia</taxon>
    </lineage>
</organism>
<dbReference type="Gene3D" id="1.20.930.20">
    <property type="entry name" value="Adaptor protein Cbl, N-terminal domain"/>
    <property type="match status" value="1"/>
</dbReference>
<dbReference type="InterPro" id="IPR011990">
    <property type="entry name" value="TPR-like_helical_dom_sf"/>
</dbReference>
<keyword evidence="3" id="KW-1185">Reference proteome</keyword>
<feature type="domain" description="Novel STAND NTPase 1" evidence="1">
    <location>
        <begin position="211"/>
        <end position="348"/>
    </location>
</feature>